<feature type="region of interest" description="Disordered" evidence="1">
    <location>
        <begin position="200"/>
        <end position="252"/>
    </location>
</feature>
<sequence length="252" mass="27205">MVHARLSGLRAEKIATDEEDGVEKERTESGRKNERENRHTEEVKSERREKGETLSSHAAWDGPRNSADKIGGFTKIAQIKPIDVRARSLYGIFRSDSRSKVLRKLDAVVGAPRDERERMEGQNVSVAGDEGGKARAGGQPGGCHEGPASRVLDAQNASLNRGPGVDIVAHVGLSIGANRVPINNEATPCVVITLPTRRGIKRDGKEKRRRESNEKMTPNDVAARVSTNQGGGGGKGKPRGSLRQIKSPLVSV</sequence>
<name>A0A154PF89_DUFNO</name>
<protein>
    <submittedName>
        <fullName evidence="2">Uncharacterized protein</fullName>
    </submittedName>
</protein>
<dbReference type="AlphaFoldDB" id="A0A154PF89"/>
<gene>
    <name evidence="2" type="ORF">WN55_01906</name>
</gene>
<accession>A0A154PF89</accession>
<organism evidence="2 3">
    <name type="scientific">Dufourea novaeangliae</name>
    <name type="common">Sweat bee</name>
    <dbReference type="NCBI Taxonomy" id="178035"/>
    <lineage>
        <taxon>Eukaryota</taxon>
        <taxon>Metazoa</taxon>
        <taxon>Ecdysozoa</taxon>
        <taxon>Arthropoda</taxon>
        <taxon>Hexapoda</taxon>
        <taxon>Insecta</taxon>
        <taxon>Pterygota</taxon>
        <taxon>Neoptera</taxon>
        <taxon>Endopterygota</taxon>
        <taxon>Hymenoptera</taxon>
        <taxon>Apocrita</taxon>
        <taxon>Aculeata</taxon>
        <taxon>Apoidea</taxon>
        <taxon>Anthophila</taxon>
        <taxon>Halictidae</taxon>
        <taxon>Rophitinae</taxon>
        <taxon>Dufourea</taxon>
    </lineage>
</organism>
<dbReference type="Proteomes" id="UP000076502">
    <property type="component" value="Unassembled WGS sequence"/>
</dbReference>
<reference evidence="2 3" key="1">
    <citation type="submission" date="2015-07" db="EMBL/GenBank/DDBJ databases">
        <title>The genome of Dufourea novaeangliae.</title>
        <authorList>
            <person name="Pan H."/>
            <person name="Kapheim K."/>
        </authorList>
    </citation>
    <scope>NUCLEOTIDE SEQUENCE [LARGE SCALE GENOMIC DNA]</scope>
    <source>
        <strain evidence="2">0120121106</strain>
        <tissue evidence="2">Whole body</tissue>
    </source>
</reference>
<evidence type="ECO:0000313" key="2">
    <source>
        <dbReference type="EMBL" id="KZC10477.1"/>
    </source>
</evidence>
<feature type="compositionally biased region" description="Basic and acidic residues" evidence="1">
    <location>
        <begin position="23"/>
        <end position="52"/>
    </location>
</feature>
<feature type="region of interest" description="Disordered" evidence="1">
    <location>
        <begin position="1"/>
        <end position="68"/>
    </location>
</feature>
<keyword evidence="3" id="KW-1185">Reference proteome</keyword>
<evidence type="ECO:0000256" key="1">
    <source>
        <dbReference type="SAM" id="MobiDB-lite"/>
    </source>
</evidence>
<dbReference type="EMBL" id="KQ434890">
    <property type="protein sequence ID" value="KZC10477.1"/>
    <property type="molecule type" value="Genomic_DNA"/>
</dbReference>
<feature type="compositionally biased region" description="Basic and acidic residues" evidence="1">
    <location>
        <begin position="201"/>
        <end position="214"/>
    </location>
</feature>
<evidence type="ECO:0000313" key="3">
    <source>
        <dbReference type="Proteomes" id="UP000076502"/>
    </source>
</evidence>
<proteinExistence type="predicted"/>